<feature type="transmembrane region" description="Helical" evidence="5">
    <location>
        <begin position="214"/>
        <end position="237"/>
    </location>
</feature>
<dbReference type="PANTHER" id="PTHR43528">
    <property type="entry name" value="ALPHA-KETOGLUTARATE PERMEASE"/>
    <property type="match status" value="1"/>
</dbReference>
<dbReference type="InterPro" id="IPR011701">
    <property type="entry name" value="MFS"/>
</dbReference>
<organism evidence="7 8">
    <name type="scientific">Prorocentrum cordatum</name>
    <dbReference type="NCBI Taxonomy" id="2364126"/>
    <lineage>
        <taxon>Eukaryota</taxon>
        <taxon>Sar</taxon>
        <taxon>Alveolata</taxon>
        <taxon>Dinophyceae</taxon>
        <taxon>Prorocentrales</taxon>
        <taxon>Prorocentraceae</taxon>
        <taxon>Prorocentrum</taxon>
    </lineage>
</organism>
<sequence length="532" mass="55722">MVPEFTFPVSVLSQVFCCTGSRTAQVASPERAAYTQLQDVAGRFSGSIGPMANEFPGSDATSADSSRSESRTTSELASLLRRTWPLFLGNTLEWYEFAVYGYLAPYLVHDFFGGSDVGVWLGYGASFVTRPFGGLVFGIVADRCGRRPVTLISLLGMVLATGLQGALPAASGGAGWSMHALVALRLAQGFFVGGEEGTMMAMLAEEAPDRHKNLVTSLYLTVAHLAFTITAGVVFALESSLAPAEMQSWGWRVPFLLVLPLGLVALAGRSRIEETEDFRQFLQDRASEQGAWEAGGRGRFLAKLSAVRRYIGHVLLGCAAAAGFSALIYTATSWTIAFLRARGLQYSSLLATLQQALLVVLVPCFGWLGDRVGVATMMLAGAVLTALVGVPVFAVLESAPANWTVAFLCLGVGYGVPIAVCAAASGLFCAELFPTQGRSLGVGLTHNLAMSLVGGAAGLTAQGSLEYSRLGPGVYISAWGALSALAICAGLWARAAGGAKLAHVRPEPYFCACSAAGRAEGALEAAKGEQQA</sequence>
<evidence type="ECO:0000256" key="4">
    <source>
        <dbReference type="ARBA" id="ARBA00022847"/>
    </source>
</evidence>
<reference evidence="7" key="1">
    <citation type="submission" date="2023-10" db="EMBL/GenBank/DDBJ databases">
        <authorList>
            <person name="Chen Y."/>
            <person name="Shah S."/>
            <person name="Dougan E. K."/>
            <person name="Thang M."/>
            <person name="Chan C."/>
        </authorList>
    </citation>
    <scope>NUCLEOTIDE SEQUENCE [LARGE SCALE GENOMIC DNA]</scope>
</reference>
<keyword evidence="8" id="KW-1185">Reference proteome</keyword>
<feature type="transmembrane region" description="Helical" evidence="5">
    <location>
        <begin position="310"/>
        <end position="329"/>
    </location>
</feature>
<feature type="transmembrane region" description="Helical" evidence="5">
    <location>
        <begin position="375"/>
        <end position="396"/>
    </location>
</feature>
<comment type="caution">
    <text evidence="7">The sequence shown here is derived from an EMBL/GenBank/DDBJ whole genome shotgun (WGS) entry which is preliminary data.</text>
</comment>
<feature type="transmembrane region" description="Helical" evidence="5">
    <location>
        <begin position="148"/>
        <end position="167"/>
    </location>
</feature>
<accession>A0ABN9UY17</accession>
<gene>
    <name evidence="7" type="ORF">PCOR1329_LOCUS52702</name>
</gene>
<dbReference type="Pfam" id="PF07690">
    <property type="entry name" value="MFS_1"/>
    <property type="match status" value="1"/>
</dbReference>
<keyword evidence="5" id="KW-1133">Transmembrane helix</keyword>
<evidence type="ECO:0000259" key="6">
    <source>
        <dbReference type="PROSITE" id="PS50850"/>
    </source>
</evidence>
<feature type="transmembrane region" description="Helical" evidence="5">
    <location>
        <begin position="173"/>
        <end position="193"/>
    </location>
</feature>
<dbReference type="Gene3D" id="1.20.1250.20">
    <property type="entry name" value="MFS general substrate transporter like domains"/>
    <property type="match status" value="2"/>
</dbReference>
<evidence type="ECO:0000256" key="3">
    <source>
        <dbReference type="ARBA" id="ARBA00022475"/>
    </source>
</evidence>
<dbReference type="PANTHER" id="PTHR43528:SF1">
    <property type="entry name" value="ALPHA-KETOGLUTARATE PERMEASE"/>
    <property type="match status" value="1"/>
</dbReference>
<dbReference type="Proteomes" id="UP001189429">
    <property type="component" value="Unassembled WGS sequence"/>
</dbReference>
<keyword evidence="2" id="KW-0813">Transport</keyword>
<keyword evidence="3" id="KW-1003">Cell membrane</keyword>
<evidence type="ECO:0000256" key="1">
    <source>
        <dbReference type="ARBA" id="ARBA00004651"/>
    </source>
</evidence>
<feature type="transmembrane region" description="Helical" evidence="5">
    <location>
        <begin position="249"/>
        <end position="268"/>
    </location>
</feature>
<proteinExistence type="predicted"/>
<feature type="transmembrane region" description="Helical" evidence="5">
    <location>
        <begin position="402"/>
        <end position="428"/>
    </location>
</feature>
<dbReference type="PROSITE" id="PS50850">
    <property type="entry name" value="MFS"/>
    <property type="match status" value="1"/>
</dbReference>
<feature type="domain" description="Major facilitator superfamily (MFS) profile" evidence="6">
    <location>
        <begin position="82"/>
        <end position="496"/>
    </location>
</feature>
<evidence type="ECO:0000256" key="2">
    <source>
        <dbReference type="ARBA" id="ARBA00022448"/>
    </source>
</evidence>
<dbReference type="SUPFAM" id="SSF103473">
    <property type="entry name" value="MFS general substrate transporter"/>
    <property type="match status" value="1"/>
</dbReference>
<keyword evidence="4" id="KW-0769">Symport</keyword>
<dbReference type="InterPro" id="IPR020846">
    <property type="entry name" value="MFS_dom"/>
</dbReference>
<feature type="transmembrane region" description="Helical" evidence="5">
    <location>
        <begin position="440"/>
        <end position="461"/>
    </location>
</feature>
<dbReference type="InterPro" id="IPR036259">
    <property type="entry name" value="MFS_trans_sf"/>
</dbReference>
<keyword evidence="5" id="KW-0472">Membrane</keyword>
<keyword evidence="5" id="KW-0812">Transmembrane</keyword>
<dbReference type="InterPro" id="IPR051084">
    <property type="entry name" value="H+-coupled_symporters"/>
</dbReference>
<dbReference type="EMBL" id="CAUYUJ010016416">
    <property type="protein sequence ID" value="CAK0865017.1"/>
    <property type="molecule type" value="Genomic_DNA"/>
</dbReference>
<feature type="transmembrane region" description="Helical" evidence="5">
    <location>
        <begin position="120"/>
        <end position="141"/>
    </location>
</feature>
<evidence type="ECO:0000313" key="7">
    <source>
        <dbReference type="EMBL" id="CAK0865017.1"/>
    </source>
</evidence>
<evidence type="ECO:0000256" key="5">
    <source>
        <dbReference type="SAM" id="Phobius"/>
    </source>
</evidence>
<name>A0ABN9UY17_9DINO</name>
<evidence type="ECO:0000313" key="8">
    <source>
        <dbReference type="Proteomes" id="UP001189429"/>
    </source>
</evidence>
<feature type="transmembrane region" description="Helical" evidence="5">
    <location>
        <begin position="473"/>
        <end position="493"/>
    </location>
</feature>
<protein>
    <recommendedName>
        <fullName evidence="6">Major facilitator superfamily (MFS) profile domain-containing protein</fullName>
    </recommendedName>
</protein>
<feature type="transmembrane region" description="Helical" evidence="5">
    <location>
        <begin position="349"/>
        <end position="368"/>
    </location>
</feature>
<comment type="subcellular location">
    <subcellularLocation>
        <location evidence="1">Cell membrane</location>
        <topology evidence="1">Multi-pass membrane protein</topology>
    </subcellularLocation>
</comment>